<accession>B7BEU7</accession>
<reference evidence="1 2" key="1">
    <citation type="submission" date="2008-10" db="EMBL/GenBank/DDBJ databases">
        <title>Draft genome sequence of Parabacteroides johnsonii (DSM 18315).</title>
        <authorList>
            <person name="Sudarsanam P."/>
            <person name="Ley R."/>
            <person name="Guruge J."/>
            <person name="Turnbaugh P.J."/>
            <person name="Mahowald M."/>
            <person name="Liep D."/>
            <person name="Gordon J."/>
        </authorList>
    </citation>
    <scope>NUCLEOTIDE SEQUENCE [LARGE SCALE GENOMIC DNA]</scope>
    <source>
        <strain evidence="1 2">DSM 18315</strain>
    </source>
</reference>
<dbReference type="STRING" id="537006.PRABACTJOHN_03576"/>
<dbReference type="HOGENOM" id="CLU_3028124_0_0_10"/>
<reference evidence="1 2" key="2">
    <citation type="submission" date="2008-10" db="EMBL/GenBank/DDBJ databases">
        <authorList>
            <person name="Fulton L."/>
            <person name="Clifton S."/>
            <person name="Fulton B."/>
            <person name="Xu J."/>
            <person name="Minx P."/>
            <person name="Pepin K.H."/>
            <person name="Johnson M."/>
            <person name="Bhonagiri V."/>
            <person name="Nash W.E."/>
            <person name="Mardis E.R."/>
            <person name="Wilson R.K."/>
        </authorList>
    </citation>
    <scope>NUCLEOTIDE SEQUENCE [LARGE SCALE GENOMIC DNA]</scope>
    <source>
        <strain evidence="1 2">DSM 18315</strain>
    </source>
</reference>
<name>B7BEU7_9BACT</name>
<comment type="caution">
    <text evidence="1">The sequence shown here is derived from an EMBL/GenBank/DDBJ whole genome shotgun (WGS) entry which is preliminary data.</text>
</comment>
<evidence type="ECO:0000313" key="2">
    <source>
        <dbReference type="Proteomes" id="UP000005510"/>
    </source>
</evidence>
<protein>
    <submittedName>
        <fullName evidence="1">Uncharacterized protein</fullName>
    </submittedName>
</protein>
<dbReference type="Proteomes" id="UP000005510">
    <property type="component" value="Unassembled WGS sequence"/>
</dbReference>
<gene>
    <name evidence="1" type="ORF">PRABACTJOHN_03576</name>
</gene>
<dbReference type="EMBL" id="ABYH01000376">
    <property type="protein sequence ID" value="EEC95016.1"/>
    <property type="molecule type" value="Genomic_DNA"/>
</dbReference>
<proteinExistence type="predicted"/>
<dbReference type="AlphaFoldDB" id="B7BEU7"/>
<organism evidence="1 2">
    <name type="scientific">Parabacteroides johnsonii DSM 18315</name>
    <dbReference type="NCBI Taxonomy" id="537006"/>
    <lineage>
        <taxon>Bacteria</taxon>
        <taxon>Pseudomonadati</taxon>
        <taxon>Bacteroidota</taxon>
        <taxon>Bacteroidia</taxon>
        <taxon>Bacteroidales</taxon>
        <taxon>Tannerellaceae</taxon>
        <taxon>Parabacteroides</taxon>
    </lineage>
</organism>
<sequence>MSWIELPQSKYKGNTNTLKNLRLQVKISVSKLIFPLFVPPLFLKASKSLFYNGKR</sequence>
<evidence type="ECO:0000313" key="1">
    <source>
        <dbReference type="EMBL" id="EEC95016.1"/>
    </source>
</evidence>